<dbReference type="GO" id="GO:0005773">
    <property type="term" value="C:vacuole"/>
    <property type="evidence" value="ECO:0007669"/>
    <property type="project" value="TreeGrafter"/>
</dbReference>
<dbReference type="PANTHER" id="PTHR34892">
    <property type="entry name" value="VACUOLAR ATP SYNTHASE CATALYTIC SUBUNIT-RELATED / V-ATPASE-RELATED / VACUOLAR PROTON PUMP-LIKE PROTEIN"/>
    <property type="match status" value="1"/>
</dbReference>
<organism evidence="1 2">
    <name type="scientific">Cocos nucifera</name>
    <name type="common">Coconut palm</name>
    <dbReference type="NCBI Taxonomy" id="13894"/>
    <lineage>
        <taxon>Eukaryota</taxon>
        <taxon>Viridiplantae</taxon>
        <taxon>Streptophyta</taxon>
        <taxon>Embryophyta</taxon>
        <taxon>Tracheophyta</taxon>
        <taxon>Spermatophyta</taxon>
        <taxon>Magnoliopsida</taxon>
        <taxon>Liliopsida</taxon>
        <taxon>Arecaceae</taxon>
        <taxon>Arecoideae</taxon>
        <taxon>Cocoseae</taxon>
        <taxon>Attaleinae</taxon>
        <taxon>Cocos</taxon>
    </lineage>
</organism>
<evidence type="ECO:0000313" key="1">
    <source>
        <dbReference type="EMBL" id="KAG1371084.1"/>
    </source>
</evidence>
<sequence length="207" mass="23001">MAHVSDIKLIRTDTTLDLSQKAEKGMKLPCLHSSHFIAVPPSDTSLGIRCGTKKLEPLHKIPKCRHFALVLVLALDLDLSLSSNGQFLSSDEPGGGHNNGGGGTKVRTSEVLRRPKLFSQIVAIQSNPRSNWAISMEHSHGRTRWRNKSLSLLATLSRSLVCQKSGEGTPVDCEMAKKIWDSRLCFWVRNQMLEASRQGFRSLSLYH</sequence>
<reference evidence="1" key="1">
    <citation type="journal article" date="2017" name="Gigascience">
        <title>The genome draft of coconut (Cocos nucifera).</title>
        <authorList>
            <person name="Xiao Y."/>
            <person name="Xu P."/>
            <person name="Fan H."/>
            <person name="Baudouin L."/>
            <person name="Xia W."/>
            <person name="Bocs S."/>
            <person name="Xu J."/>
            <person name="Li Q."/>
            <person name="Guo A."/>
            <person name="Zhou L."/>
            <person name="Li J."/>
            <person name="Wu Y."/>
            <person name="Ma Z."/>
            <person name="Armero A."/>
            <person name="Issali A.E."/>
            <person name="Liu N."/>
            <person name="Peng M."/>
            <person name="Yang Y."/>
        </authorList>
    </citation>
    <scope>NUCLEOTIDE SEQUENCE</scope>
    <source>
        <tissue evidence="1">Spear leaf of Hainan Tall coconut</tissue>
    </source>
</reference>
<dbReference type="AlphaFoldDB" id="A0A8K0IYA2"/>
<proteinExistence type="predicted"/>
<accession>A0A8K0IYA2</accession>
<protein>
    <submittedName>
        <fullName evidence="1">Uncharacterized protein</fullName>
    </submittedName>
</protein>
<reference evidence="1" key="2">
    <citation type="submission" date="2019-07" db="EMBL/GenBank/DDBJ databases">
        <authorList>
            <person name="Yang Y."/>
            <person name="Bocs S."/>
            <person name="Baudouin L."/>
        </authorList>
    </citation>
    <scope>NUCLEOTIDE SEQUENCE</scope>
    <source>
        <tissue evidence="1">Spear leaf of Hainan Tall coconut</tissue>
    </source>
</reference>
<evidence type="ECO:0000313" key="2">
    <source>
        <dbReference type="Proteomes" id="UP000797356"/>
    </source>
</evidence>
<name>A0A8K0IYA2_COCNU</name>
<dbReference type="OrthoDB" id="641444at2759"/>
<comment type="caution">
    <text evidence="1">The sequence shown here is derived from an EMBL/GenBank/DDBJ whole genome shotgun (WGS) entry which is preliminary data.</text>
</comment>
<dbReference type="PANTHER" id="PTHR34892:SF2">
    <property type="entry name" value="VACUOLAR ATP SYNTHASE CATALYTIC SUBUNIT-RELATED _ V-ATPASE-RELATED _ VACUOLAR PROTON PUMP-LIKE PROTEIN"/>
    <property type="match status" value="1"/>
</dbReference>
<gene>
    <name evidence="1" type="ORF">COCNU_16G001780</name>
</gene>
<dbReference type="Proteomes" id="UP000797356">
    <property type="component" value="Chromosome 16"/>
</dbReference>
<dbReference type="EMBL" id="CM017887">
    <property type="protein sequence ID" value="KAG1371084.1"/>
    <property type="molecule type" value="Genomic_DNA"/>
</dbReference>
<keyword evidence="2" id="KW-1185">Reference proteome</keyword>